<dbReference type="Pfam" id="PF00237">
    <property type="entry name" value="Ribosomal_L22"/>
    <property type="match status" value="1"/>
</dbReference>
<evidence type="ECO:0000256" key="5">
    <source>
        <dbReference type="ARBA" id="ARBA00022884"/>
    </source>
</evidence>
<evidence type="ECO:0000256" key="11">
    <source>
        <dbReference type="RuleBase" id="RU004005"/>
    </source>
</evidence>
<evidence type="ECO:0000256" key="7">
    <source>
        <dbReference type="ARBA" id="ARBA00023274"/>
    </source>
</evidence>
<evidence type="ECO:0000256" key="3">
    <source>
        <dbReference type="ARBA" id="ARBA00011838"/>
    </source>
</evidence>
<evidence type="ECO:0000256" key="12">
    <source>
        <dbReference type="RuleBase" id="RU004006"/>
    </source>
</evidence>
<sequence>MKTRAIIRNVHVSHRKVKLVIDLIRGKKVNEAITILENTNKKSAPIVNKLLHSAIANAMNNHGMNGNELFVYEIFANEGPTMKRMMPRAKGSADTIFKRTTHIEIVLSDDVAQRQKDIKVIKDRIAKRAANNRKSTESQQGE</sequence>
<comment type="subunit">
    <text evidence="3 10 12">Part of the 50S ribosomal subunit.</text>
</comment>
<evidence type="ECO:0000256" key="8">
    <source>
        <dbReference type="ARBA" id="ARBA00025084"/>
    </source>
</evidence>
<dbReference type="SUPFAM" id="SSF54843">
    <property type="entry name" value="Ribosomal protein L22"/>
    <property type="match status" value="1"/>
</dbReference>
<gene>
    <name evidence="10 14" type="primary">rplV</name>
    <name evidence="14" type="ORF">UREOM_1980</name>
</gene>
<dbReference type="Proteomes" id="UP001449582">
    <property type="component" value="Unassembled WGS sequence"/>
</dbReference>
<name>A0ABP9U6B7_9BACT</name>
<comment type="caution">
    <text evidence="14">The sequence shown here is derived from an EMBL/GenBank/DDBJ whole genome shotgun (WGS) entry which is preliminary data.</text>
</comment>
<evidence type="ECO:0000256" key="4">
    <source>
        <dbReference type="ARBA" id="ARBA00022730"/>
    </source>
</evidence>
<dbReference type="InterPro" id="IPR036394">
    <property type="entry name" value="Ribosomal_uL22_sf"/>
</dbReference>
<dbReference type="InterPro" id="IPR005727">
    <property type="entry name" value="Ribosomal_uL22_bac/chlpt-type"/>
</dbReference>
<dbReference type="InterPro" id="IPR001063">
    <property type="entry name" value="Ribosomal_uL22"/>
</dbReference>
<keyword evidence="4 10" id="KW-0699">rRNA-binding</keyword>
<dbReference type="EMBL" id="BAABQM010000001">
    <property type="protein sequence ID" value="GAA5414487.1"/>
    <property type="molecule type" value="Genomic_DNA"/>
</dbReference>
<comment type="function">
    <text evidence="8">This protein binds specifically to 23S rRNA; its binding is stimulated by other ribosomal proteins, e.g. L4, L17, and L20. It is important during the early stages of 50S assembly. It makes multiple contacts with different domains of the 23S rRNA in the assembled 50S subunit and ribosome.</text>
</comment>
<dbReference type="PANTHER" id="PTHR13501">
    <property type="entry name" value="CHLOROPLAST 50S RIBOSOMAL PROTEIN L22-RELATED"/>
    <property type="match status" value="1"/>
</dbReference>
<evidence type="ECO:0000256" key="1">
    <source>
        <dbReference type="ARBA" id="ARBA00003478"/>
    </source>
</evidence>
<evidence type="ECO:0000256" key="2">
    <source>
        <dbReference type="ARBA" id="ARBA00009451"/>
    </source>
</evidence>
<comment type="function">
    <text evidence="1 10">The globular domain of the protein is located near the polypeptide exit tunnel on the outside of the subunit, while an extended beta-hairpin is found that lines the wall of the exit tunnel in the center of the 70S ribosome.</text>
</comment>
<dbReference type="NCBIfam" id="TIGR01044">
    <property type="entry name" value="rplV_bact"/>
    <property type="match status" value="1"/>
</dbReference>
<dbReference type="GO" id="GO:0005840">
    <property type="term" value="C:ribosome"/>
    <property type="evidence" value="ECO:0007669"/>
    <property type="project" value="UniProtKB-KW"/>
</dbReference>
<dbReference type="CDD" id="cd00336">
    <property type="entry name" value="Ribosomal_L22"/>
    <property type="match status" value="1"/>
</dbReference>
<evidence type="ECO:0000313" key="15">
    <source>
        <dbReference type="Proteomes" id="UP001449582"/>
    </source>
</evidence>
<comment type="similarity">
    <text evidence="2 10 11">Belongs to the universal ribosomal protein uL22 family.</text>
</comment>
<dbReference type="HAMAP" id="MF_01331_B">
    <property type="entry name" value="Ribosomal_uL22_B"/>
    <property type="match status" value="1"/>
</dbReference>
<dbReference type="InterPro" id="IPR047867">
    <property type="entry name" value="Ribosomal_uL22_bac/org-type"/>
</dbReference>
<comment type="function">
    <text evidence="10 13">This protein binds specifically to 23S rRNA; its binding is stimulated by other ribosomal proteins, e.g., L4, L17, and L20. It is important during the early stages of 50S assembly. It makes multiple contacts with different domains of the 23S rRNA in the assembled 50S subunit and ribosome.</text>
</comment>
<dbReference type="InterPro" id="IPR018260">
    <property type="entry name" value="Ribosomal_uL22_CS"/>
</dbReference>
<keyword evidence="6 10" id="KW-0689">Ribosomal protein</keyword>
<evidence type="ECO:0000256" key="9">
    <source>
        <dbReference type="ARBA" id="ARBA00035207"/>
    </source>
</evidence>
<evidence type="ECO:0000256" key="13">
    <source>
        <dbReference type="RuleBase" id="RU004008"/>
    </source>
</evidence>
<proteinExistence type="inferred from homology"/>
<keyword evidence="5 10" id="KW-0694">RNA-binding</keyword>
<reference evidence="14" key="1">
    <citation type="submission" date="2024-02" db="EMBL/GenBank/DDBJ databases">
        <title>Draft genome sequence of new strains in genus Ureaplasma.</title>
        <authorList>
            <person name="Nakajima Y."/>
            <person name="Segawa T."/>
        </authorList>
    </citation>
    <scope>NUCLEOTIDE SEQUENCE [LARGE SCALE GENOMIC DNA]</scope>
    <source>
        <strain evidence="14">OM1</strain>
    </source>
</reference>
<dbReference type="PROSITE" id="PS00464">
    <property type="entry name" value="RIBOSOMAL_L22"/>
    <property type="match status" value="1"/>
</dbReference>
<dbReference type="Gene3D" id="3.90.470.10">
    <property type="entry name" value="Ribosomal protein L22/L17"/>
    <property type="match status" value="1"/>
</dbReference>
<dbReference type="PANTHER" id="PTHR13501:SF8">
    <property type="entry name" value="LARGE RIBOSOMAL SUBUNIT PROTEIN UL22M"/>
    <property type="match status" value="1"/>
</dbReference>
<organism evidence="14 15">
    <name type="scientific">Ureaplasma ceti</name>
    <dbReference type="NCBI Taxonomy" id="3119530"/>
    <lineage>
        <taxon>Bacteria</taxon>
        <taxon>Bacillati</taxon>
        <taxon>Mycoplasmatota</taxon>
        <taxon>Mycoplasmoidales</taxon>
        <taxon>Mycoplasmoidaceae</taxon>
        <taxon>Ureaplasma</taxon>
    </lineage>
</organism>
<protein>
    <recommendedName>
        <fullName evidence="9 10">Large ribosomal subunit protein uL22</fullName>
    </recommendedName>
</protein>
<keyword evidence="7 10" id="KW-0687">Ribonucleoprotein</keyword>
<evidence type="ECO:0000256" key="6">
    <source>
        <dbReference type="ARBA" id="ARBA00022980"/>
    </source>
</evidence>
<evidence type="ECO:0000256" key="10">
    <source>
        <dbReference type="HAMAP-Rule" id="MF_01331"/>
    </source>
</evidence>
<keyword evidence="15" id="KW-1185">Reference proteome</keyword>
<evidence type="ECO:0000313" key="14">
    <source>
        <dbReference type="EMBL" id="GAA5414487.1"/>
    </source>
</evidence>
<accession>A0ABP9U6B7</accession>